<gene>
    <name evidence="1" type="ORF">PSA21_327</name>
</gene>
<organism evidence="1 2">
    <name type="scientific">Pseudomonas phage Psa21</name>
    <dbReference type="NCBI Taxonomy" id="2530023"/>
    <lineage>
        <taxon>Viruses</taxon>
        <taxon>Duplodnaviria</taxon>
        <taxon>Heunggongvirae</taxon>
        <taxon>Uroviricota</taxon>
        <taxon>Caudoviricetes</taxon>
        <taxon>Chimalliviridae</taxon>
        <taxon>Tepukevirus</taxon>
        <taxon>Tepukevirus Psa21</taxon>
    </lineage>
</organism>
<sequence length="139" mass="15850">MNIHSWRDGRFILAKDSLLAMAARLGFMSIDQINELPIASDVGLHDGWCVDIHASKGIGGRIRHTLDINIWNDIEDCQWKFTIDVLGQNQCKNCYFPEIGNFGKDVDTLSENDFNDICYLPEVFADFVATLLLEHHRPK</sequence>
<evidence type="ECO:0000313" key="2">
    <source>
        <dbReference type="Proteomes" id="UP000294134"/>
    </source>
</evidence>
<protein>
    <submittedName>
        <fullName evidence="1">Uncharacterized protein</fullName>
    </submittedName>
</protein>
<evidence type="ECO:0000313" key="1">
    <source>
        <dbReference type="EMBL" id="QBJ02853.1"/>
    </source>
</evidence>
<accession>A0A481W640</accession>
<keyword evidence="2" id="KW-1185">Reference proteome</keyword>
<name>A0A481W640_9CAUD</name>
<dbReference type="Proteomes" id="UP000294134">
    <property type="component" value="Segment"/>
</dbReference>
<proteinExistence type="predicted"/>
<reference evidence="1 2" key="1">
    <citation type="submission" date="2019-02" db="EMBL/GenBank/DDBJ databases">
        <authorList>
            <person name="Frampton R.A."/>
            <person name="Wojtus J.K."/>
            <person name="Fineran P.C."/>
            <person name="Hendrickson H.L."/>
        </authorList>
    </citation>
    <scope>NUCLEOTIDE SEQUENCE [LARGE SCALE GENOMIC DNA]</scope>
</reference>
<dbReference type="EMBL" id="MK552327">
    <property type="protein sequence ID" value="QBJ02853.1"/>
    <property type="molecule type" value="Genomic_DNA"/>
</dbReference>